<protein>
    <submittedName>
        <fullName evidence="4">TonB-dependent receptor</fullName>
    </submittedName>
</protein>
<dbReference type="RefSeq" id="WP_182985571.1">
    <property type="nucleotide sequence ID" value="NZ_JABEQD010000003.1"/>
</dbReference>
<dbReference type="Gene3D" id="2.40.170.20">
    <property type="entry name" value="TonB-dependent receptor, beta-barrel domain"/>
    <property type="match status" value="1"/>
</dbReference>
<dbReference type="PANTHER" id="PTHR47234">
    <property type="match status" value="1"/>
</dbReference>
<dbReference type="AlphaFoldDB" id="A0A7W4ISH8"/>
<keyword evidence="2" id="KW-0472">Membrane</keyword>
<dbReference type="InterPro" id="IPR036942">
    <property type="entry name" value="Beta-barrel_TonB_sf"/>
</dbReference>
<name>A0A7W4ISH8_9PROT</name>
<keyword evidence="5" id="KW-1185">Reference proteome</keyword>
<proteinExistence type="predicted"/>
<evidence type="ECO:0000313" key="5">
    <source>
        <dbReference type="Proteomes" id="UP000559860"/>
    </source>
</evidence>
<dbReference type="Proteomes" id="UP000559860">
    <property type="component" value="Unassembled WGS sequence"/>
</dbReference>
<evidence type="ECO:0000256" key="3">
    <source>
        <dbReference type="ARBA" id="ARBA00023237"/>
    </source>
</evidence>
<accession>A0A7W4ISH8</accession>
<evidence type="ECO:0000256" key="1">
    <source>
        <dbReference type="ARBA" id="ARBA00004442"/>
    </source>
</evidence>
<keyword evidence="3" id="KW-0998">Cell outer membrane</keyword>
<dbReference type="EMBL" id="JABEQD010000003">
    <property type="protein sequence ID" value="MBB2167957.1"/>
    <property type="molecule type" value="Genomic_DNA"/>
</dbReference>
<reference evidence="4 5" key="1">
    <citation type="submission" date="2020-04" db="EMBL/GenBank/DDBJ databases">
        <title>Description of novel Gluconacetobacter.</title>
        <authorList>
            <person name="Sombolestani A."/>
        </authorList>
    </citation>
    <scope>NUCLEOTIDE SEQUENCE [LARGE SCALE GENOMIC DNA]</scope>
    <source>
        <strain evidence="4 5">LMG 27801</strain>
    </source>
</reference>
<gene>
    <name evidence="4" type="ORF">HLH36_06235</name>
</gene>
<comment type="subcellular location">
    <subcellularLocation>
        <location evidence="1">Cell outer membrane</location>
    </subcellularLocation>
</comment>
<dbReference type="GO" id="GO:0009279">
    <property type="term" value="C:cell outer membrane"/>
    <property type="evidence" value="ECO:0007669"/>
    <property type="project" value="UniProtKB-SubCell"/>
</dbReference>
<organism evidence="4 5">
    <name type="scientific">Gluconacetobacter aggeris</name>
    <dbReference type="NCBI Taxonomy" id="1286186"/>
    <lineage>
        <taxon>Bacteria</taxon>
        <taxon>Pseudomonadati</taxon>
        <taxon>Pseudomonadota</taxon>
        <taxon>Alphaproteobacteria</taxon>
        <taxon>Acetobacterales</taxon>
        <taxon>Acetobacteraceae</taxon>
        <taxon>Gluconacetobacter</taxon>
    </lineage>
</organism>
<dbReference type="SUPFAM" id="SSF56935">
    <property type="entry name" value="Porins"/>
    <property type="match status" value="1"/>
</dbReference>
<evidence type="ECO:0000313" key="4">
    <source>
        <dbReference type="EMBL" id="MBB2167957.1"/>
    </source>
</evidence>
<keyword evidence="4" id="KW-0675">Receptor</keyword>
<evidence type="ECO:0000256" key="2">
    <source>
        <dbReference type="ARBA" id="ARBA00023136"/>
    </source>
</evidence>
<sequence length="784" mass="84595">MPFLDRPVRRRKQQKNLRLIRIIRHLTVIELKNGSFLSAYLVILFLSISQSHAQGAGNAPTGSTDVVVTGRRTPKTKDVIDQYSARNIDNLAAMTIGEVITRLERRNGGRPFSIIVNGRRLADISDLREIPPEALAKIEILSNSSAGRYGFSPANKVLNLVLKKNFSSLTADAGTRLPTEGGGDSGNAALRYVNIKNEKRFNAALSGQASEALYGRDRKSLLDDSADDAALLPYRTLLPSNRTISLTPGFALPLGAVNLNASASLSDMLSQQLGRFFSADATLDGTPQPVSAHGIIDLSHTLSYRLGLNASGMMKRINWTAELTGSLVTGQTSSRISRKRIAVALPGGSQTMLPTVYTPLATSTNSSDLGGALTANAPLTSLPAGDMTMNTRLSVDLQDLASTTRSAEFSHQANAQMRSRAHFGLDVPLTSPDFTPFKMPGSTSLSLNGDYERAQHVGGMPSYDLSWEWQPIDSLSISLDRSATGSLTALSSSNAPVIYTPGALVVDAVTGDYALVTRISGGAPNLRSTSQSDMTARISFNKTVGATNMAATVEYESSKITNPIISIVTPNPQFQRLFPNRFIRDAAGHLTTMDTRPFNAAGEMITALRPNIHLSGTIDTQSERQDNGVDWDFSLSHEWKLSDQLNPTQGAESVDLLKTPLDGVRGAPRHQVDVEAEASYRRLNAQLSAKWRSGSRVQDVTAAEPYSIHYASFWTADAVVSYTFKLQGKAAGTSKSLRVWLSVSNIFDRRQSIRDSAGDTPAAYQPAFLDPAGRIVAIRASVPL</sequence>
<comment type="caution">
    <text evidence="4">The sequence shown here is derived from an EMBL/GenBank/DDBJ whole genome shotgun (WGS) entry which is preliminary data.</text>
</comment>
<dbReference type="PANTHER" id="PTHR47234:SF1">
    <property type="entry name" value="TONB-DEPENDENT RECEPTOR"/>
    <property type="match status" value="1"/>
</dbReference>